<feature type="transmembrane region" description="Helical" evidence="1">
    <location>
        <begin position="405"/>
        <end position="424"/>
    </location>
</feature>
<name>A0A0L6VS47_9BASI</name>
<keyword evidence="1" id="KW-0472">Membrane</keyword>
<dbReference type="Proteomes" id="UP000037035">
    <property type="component" value="Unassembled WGS sequence"/>
</dbReference>
<feature type="transmembrane region" description="Helical" evidence="1">
    <location>
        <begin position="568"/>
        <end position="585"/>
    </location>
</feature>
<keyword evidence="1" id="KW-0812">Transmembrane</keyword>
<gene>
    <name evidence="2" type="ORF">VP01_1142g2</name>
</gene>
<feature type="transmembrane region" description="Helical" evidence="1">
    <location>
        <begin position="145"/>
        <end position="166"/>
    </location>
</feature>
<evidence type="ECO:0000313" key="2">
    <source>
        <dbReference type="EMBL" id="KNZ63442.1"/>
    </source>
</evidence>
<dbReference type="EMBL" id="LAVV01001588">
    <property type="protein sequence ID" value="KNZ63442.1"/>
    <property type="molecule type" value="Genomic_DNA"/>
</dbReference>
<dbReference type="AlphaFoldDB" id="A0A0L6VS47"/>
<accession>A0A0L6VS47</accession>
<dbReference type="VEuPathDB" id="FungiDB:VP01_1142g2"/>
<comment type="caution">
    <text evidence="2">The sequence shown here is derived from an EMBL/GenBank/DDBJ whole genome shotgun (WGS) entry which is preliminary data.</text>
</comment>
<organism evidence="2 3">
    <name type="scientific">Puccinia sorghi</name>
    <dbReference type="NCBI Taxonomy" id="27349"/>
    <lineage>
        <taxon>Eukaryota</taxon>
        <taxon>Fungi</taxon>
        <taxon>Dikarya</taxon>
        <taxon>Basidiomycota</taxon>
        <taxon>Pucciniomycotina</taxon>
        <taxon>Pucciniomycetes</taxon>
        <taxon>Pucciniales</taxon>
        <taxon>Pucciniaceae</taxon>
        <taxon>Puccinia</taxon>
    </lineage>
</organism>
<reference evidence="2 3" key="1">
    <citation type="submission" date="2015-08" db="EMBL/GenBank/DDBJ databases">
        <title>Next Generation Sequencing and Analysis of the Genome of Puccinia sorghi L Schw, the Causal Agent of Maize Common Rust.</title>
        <authorList>
            <person name="Rochi L."/>
            <person name="Burguener G."/>
            <person name="Darino M."/>
            <person name="Turjanski A."/>
            <person name="Kreff E."/>
            <person name="Dieguez M.J."/>
            <person name="Sacco F."/>
        </authorList>
    </citation>
    <scope>NUCLEOTIDE SEQUENCE [LARGE SCALE GENOMIC DNA]</scope>
    <source>
        <strain evidence="2 3">RO10H11247</strain>
    </source>
</reference>
<feature type="transmembrane region" description="Helical" evidence="1">
    <location>
        <begin position="172"/>
        <end position="195"/>
    </location>
</feature>
<sequence length="758" mass="86991">MPSNRQKKSSDKLVPAVEDPEALISLHPTRELLNLLNNHQPPIAPHLLKCHHLFCWQCNPLNCKNPTPPVQPSDRSINLLAVEWNDMINSNHPVLKPNCTSENSISSLSLSPPLIQALNQQLFLGPSTWLHTLVRNKPQNISLPLFFLFLPTFFDDQLILLLSVSGMFPSPIIFFCFLLLLFSSDTLSVSSLLHLMRNYLDMLHPGRMSTENFRYLIRQIAVQAPRQWLTCHCLSIQSSSPSRFLNHPGYSSFSHYLFLSLASVSALKHSFYSDLQPQEGHQINNQKLKLNSKNVSLYHFLLDLKMPSEISFYCIYISVSLVYFIPFFPDLLLIFETGLYQTLCYNLVVNKLSQLLSVDMQKFPSLCRLLMDCSKTSTYGNRYSVDGSLSGEGLEAKIKIVNSPIMTGVIFLSATGIIIIRWLWWGNCDILIGFPNSENIKKILCTSYDTNKCGLSYCKQNIMIRINRVVLMNTSTWEIIINVLERLNYLTRDYTKIYIFIFCYWFFPIKSTLETYSYIFESGFRNLKPKLISLPYINFPEAFLMQLNGSRQISSSSTALFHNFWCRISKYMVGNMPLIFILIFFSRKQATIGKLDQLQLIVGLDFHNYNLSALHAFSFSSIISLPYLPTPISCSCPLLFLSPVLLLSPVPVPVPRGGSSLVSEHLLHQTILRRRIPAWIYSDLTSLKALNEHEVDVGWWFHDQITFRNECVSNTQQQQNLNTKKKKGQQHLKIHQFILQSANKRKRFSIRLALVGQQ</sequence>
<feature type="transmembrane region" description="Helical" evidence="1">
    <location>
        <begin position="310"/>
        <end position="335"/>
    </location>
</feature>
<feature type="transmembrane region" description="Helical" evidence="1">
    <location>
        <begin position="497"/>
        <end position="519"/>
    </location>
</feature>
<protein>
    <submittedName>
        <fullName evidence="2">Uncharacterized protein</fullName>
    </submittedName>
</protein>
<evidence type="ECO:0000313" key="3">
    <source>
        <dbReference type="Proteomes" id="UP000037035"/>
    </source>
</evidence>
<keyword evidence="1" id="KW-1133">Transmembrane helix</keyword>
<evidence type="ECO:0000256" key="1">
    <source>
        <dbReference type="SAM" id="Phobius"/>
    </source>
</evidence>
<proteinExistence type="predicted"/>
<keyword evidence="3" id="KW-1185">Reference proteome</keyword>